<name>A0A7J5YB08_DISMA</name>
<dbReference type="OrthoDB" id="8947138at2759"/>
<reference evidence="1 2" key="1">
    <citation type="submission" date="2020-03" db="EMBL/GenBank/DDBJ databases">
        <title>Dissostichus mawsoni Genome sequencing and assembly.</title>
        <authorList>
            <person name="Park H."/>
        </authorList>
    </citation>
    <scope>NUCLEOTIDE SEQUENCE [LARGE SCALE GENOMIC DNA]</scope>
    <source>
        <strain evidence="1">DM0001</strain>
        <tissue evidence="1">Muscle</tissue>
    </source>
</reference>
<accession>A0A7J5YB08</accession>
<dbReference type="Proteomes" id="UP000518266">
    <property type="component" value="Unassembled WGS sequence"/>
</dbReference>
<protein>
    <submittedName>
        <fullName evidence="1">Uncharacterized protein</fullName>
    </submittedName>
</protein>
<keyword evidence="2" id="KW-1185">Reference proteome</keyword>
<comment type="caution">
    <text evidence="1">The sequence shown here is derived from an EMBL/GenBank/DDBJ whole genome shotgun (WGS) entry which is preliminary data.</text>
</comment>
<evidence type="ECO:0000313" key="1">
    <source>
        <dbReference type="EMBL" id="KAF3846303.1"/>
    </source>
</evidence>
<organism evidence="1 2">
    <name type="scientific">Dissostichus mawsoni</name>
    <name type="common">Antarctic cod</name>
    <dbReference type="NCBI Taxonomy" id="36200"/>
    <lineage>
        <taxon>Eukaryota</taxon>
        <taxon>Metazoa</taxon>
        <taxon>Chordata</taxon>
        <taxon>Craniata</taxon>
        <taxon>Vertebrata</taxon>
        <taxon>Euteleostomi</taxon>
        <taxon>Actinopterygii</taxon>
        <taxon>Neopterygii</taxon>
        <taxon>Teleostei</taxon>
        <taxon>Neoteleostei</taxon>
        <taxon>Acanthomorphata</taxon>
        <taxon>Eupercaria</taxon>
        <taxon>Perciformes</taxon>
        <taxon>Notothenioidei</taxon>
        <taxon>Nototheniidae</taxon>
        <taxon>Dissostichus</taxon>
    </lineage>
</organism>
<gene>
    <name evidence="1" type="ORF">F7725_003381</name>
</gene>
<proteinExistence type="predicted"/>
<dbReference type="AlphaFoldDB" id="A0A7J5YB08"/>
<sequence>MSGLHLKQGCFSHQSPARALLRNSIRGHFQTQREICDRPTSLPTISVFSCHLPSHASPAKHWTCSPGISPLSVLLTPPTPSHQVRLDALWLSDPYLVVQFGRKGSEVPDDLTPEEQQELENIRRRKQELLEDIQIIFGACLGEELLVEASCSDQTCHSVTSSVSNGYSGVTDRNVLLCRVGLQTSRWPLTFPWP</sequence>
<evidence type="ECO:0000313" key="2">
    <source>
        <dbReference type="Proteomes" id="UP000518266"/>
    </source>
</evidence>
<dbReference type="EMBL" id="JAAKFY010000014">
    <property type="protein sequence ID" value="KAF3846303.1"/>
    <property type="molecule type" value="Genomic_DNA"/>
</dbReference>